<evidence type="ECO:0000313" key="2">
    <source>
        <dbReference type="EMBL" id="MBB5574144.1"/>
    </source>
</evidence>
<evidence type="ECO:0000256" key="1">
    <source>
        <dbReference type="SAM" id="SignalP"/>
    </source>
</evidence>
<dbReference type="Gene3D" id="3.90.226.10">
    <property type="entry name" value="2-enoyl-CoA Hydratase, Chain A, domain 1"/>
    <property type="match status" value="1"/>
</dbReference>
<comment type="caution">
    <text evidence="2">The sequence shown here is derived from an EMBL/GenBank/DDBJ whole genome shotgun (WGS) entry which is preliminary data.</text>
</comment>
<dbReference type="SUPFAM" id="SSF52096">
    <property type="entry name" value="ClpP/crotonase"/>
    <property type="match status" value="1"/>
</dbReference>
<name>A0A7W9D1B2_9HYPH</name>
<dbReference type="RefSeq" id="WP_107109426.1">
    <property type="nucleotide sequence ID" value="NZ_JACHBI010000004.1"/>
</dbReference>
<accession>A0A7W9D1B2</accession>
<dbReference type="InterPro" id="IPR029045">
    <property type="entry name" value="ClpP/crotonase-like_dom_sf"/>
</dbReference>
<feature type="signal peptide" evidence="1">
    <location>
        <begin position="1"/>
        <end position="20"/>
    </location>
</feature>
<keyword evidence="1" id="KW-0732">Signal</keyword>
<feature type="chain" id="PRO_5031340753" description="Periplasmic protein-like protein" evidence="1">
    <location>
        <begin position="21"/>
        <end position="303"/>
    </location>
</feature>
<proteinExistence type="predicted"/>
<gene>
    <name evidence="2" type="ORF">GGD50_002766</name>
</gene>
<dbReference type="Proteomes" id="UP000549882">
    <property type="component" value="Unassembled WGS sequence"/>
</dbReference>
<dbReference type="AlphaFoldDB" id="A0A7W9D1B2"/>
<evidence type="ECO:0008006" key="4">
    <source>
        <dbReference type="Google" id="ProtNLM"/>
    </source>
</evidence>
<sequence>MRHLLFAALFLFSSLAVGHAAQITSEPGVSGIDLITVKGVINVGDDAVFRRLATASDKALVVLNSEGGALSAGIEIGRAIRLRGFATVVAQQTLCASACALIWLAGSPRFLDRASKIGFHAAFRLADGKASESGVGNALVGAYLDQIGLPEAAIIYVTTAPPEGIEWLTPEKATRVGIAYQPIEPETAARAPRSESESVFDPMTTVSAFYSALSAADGERASALVVPEKRGKGPFNERSIQDYFGDMSMPLTLRSVTRSNDEVRVAYDYVTNAGRTCHGRAVVQTVFVYGKTLISRIKALDGC</sequence>
<evidence type="ECO:0000313" key="3">
    <source>
        <dbReference type="Proteomes" id="UP000549882"/>
    </source>
</evidence>
<organism evidence="2 3">
    <name type="scientific">Rhizobium paranaense</name>
    <dbReference type="NCBI Taxonomy" id="1650438"/>
    <lineage>
        <taxon>Bacteria</taxon>
        <taxon>Pseudomonadati</taxon>
        <taxon>Pseudomonadota</taxon>
        <taxon>Alphaproteobacteria</taxon>
        <taxon>Hyphomicrobiales</taxon>
        <taxon>Rhizobiaceae</taxon>
        <taxon>Rhizobium/Agrobacterium group</taxon>
        <taxon>Rhizobium</taxon>
    </lineage>
</organism>
<dbReference type="EMBL" id="JACHBI010000004">
    <property type="protein sequence ID" value="MBB5574144.1"/>
    <property type="molecule type" value="Genomic_DNA"/>
</dbReference>
<reference evidence="2 3" key="1">
    <citation type="submission" date="2020-08" db="EMBL/GenBank/DDBJ databases">
        <title>Genomic Encyclopedia of Type Strains, Phase IV (KMG-V): Genome sequencing to study the core and pangenomes of soil and plant-associated prokaryotes.</title>
        <authorList>
            <person name="Whitman W."/>
        </authorList>
    </citation>
    <scope>NUCLEOTIDE SEQUENCE [LARGE SCALE GENOMIC DNA]</scope>
    <source>
        <strain evidence="2 3">SEMIA 4064</strain>
    </source>
</reference>
<protein>
    <recommendedName>
        <fullName evidence="4">Periplasmic protein-like protein</fullName>
    </recommendedName>
</protein>
<keyword evidence="3" id="KW-1185">Reference proteome</keyword>